<dbReference type="Proteomes" id="UP001231189">
    <property type="component" value="Unassembled WGS sequence"/>
</dbReference>
<dbReference type="Gene3D" id="1.20.1280.50">
    <property type="match status" value="1"/>
</dbReference>
<gene>
    <name evidence="3" type="ORF">QYE76_067671</name>
</gene>
<dbReference type="Pfam" id="PF00646">
    <property type="entry name" value="F-box"/>
    <property type="match status" value="1"/>
</dbReference>
<dbReference type="PROSITE" id="PS50181">
    <property type="entry name" value="FBOX"/>
    <property type="match status" value="1"/>
</dbReference>
<dbReference type="InterPro" id="IPR001810">
    <property type="entry name" value="F-box_dom"/>
</dbReference>
<feature type="domain" description="F-box" evidence="2">
    <location>
        <begin position="37"/>
        <end position="89"/>
    </location>
</feature>
<accession>A0AAD8SCV2</accession>
<dbReference type="SUPFAM" id="SSF52047">
    <property type="entry name" value="RNI-like"/>
    <property type="match status" value="1"/>
</dbReference>
<sequence length="479" mass="54229">MDNVVASESKKRRCDEPELQEPPASRDGAGSGDDVNLELISRLPDEILGSIISLLPIKDAARTTLLSSRWRHLWRSAPLNLSVDLYLSVQERKFIPIVSKILATHLGPARRLSLDNICLRHHLYSKFDSWFRSPALDGLEEFEFYGTIMPPRPLPPSALRFAPTLRFASIGGCDFPEINAAPALLLPRLKHLKLWNVTISEAAIHHLLAGCTMLESLQLEELHGFSSVRIVSPTLRSIGVSVSYRISETDLVFEELIIEDAPCLERLVPFGAEGGPRRIRVIAAPKLMVFGYLSSGISRIVLGSIIVKEMVPISLIASMRKVKILVLQSIGPNLDSIVGLLRCFPCMEKLYIQSCPYKDIENVRQYDTLDPMECLELHLKVIVLNTYQGKRPDVNFAKFFVLNAKVLKVMKFGVCVSFNKKWMANERRRLQLDRKASRDARFHFERDSGLCELYYNKHIHDMWMADPFDSSLCKCCRPV</sequence>
<dbReference type="CDD" id="cd22160">
    <property type="entry name" value="F-box_AtFBL13-like"/>
    <property type="match status" value="1"/>
</dbReference>
<dbReference type="SMART" id="SM00579">
    <property type="entry name" value="FBD"/>
    <property type="match status" value="1"/>
</dbReference>
<dbReference type="SMART" id="SM00256">
    <property type="entry name" value="FBOX"/>
    <property type="match status" value="1"/>
</dbReference>
<dbReference type="InterPro" id="IPR055411">
    <property type="entry name" value="LRR_FXL15/At3g58940/PEG3-like"/>
</dbReference>
<dbReference type="PANTHER" id="PTHR32141:SF163">
    <property type="entry name" value="OS07G0285900 PROTEIN"/>
    <property type="match status" value="1"/>
</dbReference>
<dbReference type="Pfam" id="PF24758">
    <property type="entry name" value="LRR_At5g56370"/>
    <property type="match status" value="1"/>
</dbReference>
<keyword evidence="4" id="KW-1185">Reference proteome</keyword>
<dbReference type="InterPro" id="IPR053781">
    <property type="entry name" value="F-box_AtFBL13-like"/>
</dbReference>
<dbReference type="EMBL" id="JAUUTY010000004">
    <property type="protein sequence ID" value="KAK1649866.1"/>
    <property type="molecule type" value="Genomic_DNA"/>
</dbReference>
<organism evidence="3 4">
    <name type="scientific">Lolium multiflorum</name>
    <name type="common">Italian ryegrass</name>
    <name type="synonym">Lolium perenne subsp. multiflorum</name>
    <dbReference type="NCBI Taxonomy" id="4521"/>
    <lineage>
        <taxon>Eukaryota</taxon>
        <taxon>Viridiplantae</taxon>
        <taxon>Streptophyta</taxon>
        <taxon>Embryophyta</taxon>
        <taxon>Tracheophyta</taxon>
        <taxon>Spermatophyta</taxon>
        <taxon>Magnoliopsida</taxon>
        <taxon>Liliopsida</taxon>
        <taxon>Poales</taxon>
        <taxon>Poaceae</taxon>
        <taxon>BOP clade</taxon>
        <taxon>Pooideae</taxon>
        <taxon>Poodae</taxon>
        <taxon>Poeae</taxon>
        <taxon>Poeae Chloroplast Group 2 (Poeae type)</taxon>
        <taxon>Loliodinae</taxon>
        <taxon>Loliinae</taxon>
        <taxon>Lolium</taxon>
    </lineage>
</organism>
<dbReference type="InterPro" id="IPR036047">
    <property type="entry name" value="F-box-like_dom_sf"/>
</dbReference>
<evidence type="ECO:0000256" key="1">
    <source>
        <dbReference type="SAM" id="MobiDB-lite"/>
    </source>
</evidence>
<feature type="region of interest" description="Disordered" evidence="1">
    <location>
        <begin position="1"/>
        <end position="32"/>
    </location>
</feature>
<dbReference type="Pfam" id="PF08387">
    <property type="entry name" value="FBD"/>
    <property type="match status" value="1"/>
</dbReference>
<proteinExistence type="predicted"/>
<protein>
    <recommendedName>
        <fullName evidence="2">F-box domain-containing protein</fullName>
    </recommendedName>
</protein>
<evidence type="ECO:0000313" key="4">
    <source>
        <dbReference type="Proteomes" id="UP001231189"/>
    </source>
</evidence>
<dbReference type="SUPFAM" id="SSF81383">
    <property type="entry name" value="F-box domain"/>
    <property type="match status" value="1"/>
</dbReference>
<dbReference type="AlphaFoldDB" id="A0AAD8SCV2"/>
<dbReference type="PANTHER" id="PTHR32141">
    <property type="match status" value="1"/>
</dbReference>
<name>A0AAD8SCV2_LOLMU</name>
<dbReference type="InterPro" id="IPR055302">
    <property type="entry name" value="F-box_dom-containing"/>
</dbReference>
<dbReference type="InterPro" id="IPR032675">
    <property type="entry name" value="LRR_dom_sf"/>
</dbReference>
<dbReference type="Gene3D" id="3.80.10.10">
    <property type="entry name" value="Ribonuclease Inhibitor"/>
    <property type="match status" value="1"/>
</dbReference>
<evidence type="ECO:0000313" key="3">
    <source>
        <dbReference type="EMBL" id="KAK1649866.1"/>
    </source>
</evidence>
<dbReference type="InterPro" id="IPR006566">
    <property type="entry name" value="FBD"/>
</dbReference>
<evidence type="ECO:0000259" key="2">
    <source>
        <dbReference type="PROSITE" id="PS50181"/>
    </source>
</evidence>
<reference evidence="3" key="1">
    <citation type="submission" date="2023-07" db="EMBL/GenBank/DDBJ databases">
        <title>A chromosome-level genome assembly of Lolium multiflorum.</title>
        <authorList>
            <person name="Chen Y."/>
            <person name="Copetti D."/>
            <person name="Kolliker R."/>
            <person name="Studer B."/>
        </authorList>
    </citation>
    <scope>NUCLEOTIDE SEQUENCE</scope>
    <source>
        <strain evidence="3">02402/16</strain>
        <tissue evidence="3">Leaf</tissue>
    </source>
</reference>
<comment type="caution">
    <text evidence="3">The sequence shown here is derived from an EMBL/GenBank/DDBJ whole genome shotgun (WGS) entry which is preliminary data.</text>
</comment>